<proteinExistence type="predicted"/>
<reference evidence="2" key="1">
    <citation type="submission" date="2023-07" db="EMBL/GenBank/DDBJ databases">
        <title>Functional and genomic diversity of the sorghum phyllosphere microbiome.</title>
        <authorList>
            <person name="Shade A."/>
        </authorList>
    </citation>
    <scope>NUCLEOTIDE SEQUENCE [LARGE SCALE GENOMIC DNA]</scope>
    <source>
        <strain evidence="2">SORGH_AS_0422</strain>
    </source>
</reference>
<organism evidence="1 2">
    <name type="scientific">Mucilaginibacter terrae</name>
    <dbReference type="NCBI Taxonomy" id="1955052"/>
    <lineage>
        <taxon>Bacteria</taxon>
        <taxon>Pseudomonadati</taxon>
        <taxon>Bacteroidota</taxon>
        <taxon>Sphingobacteriia</taxon>
        <taxon>Sphingobacteriales</taxon>
        <taxon>Sphingobacteriaceae</taxon>
        <taxon>Mucilaginibacter</taxon>
    </lineage>
</organism>
<name>A0ABU3GZJ8_9SPHI</name>
<comment type="caution">
    <text evidence="1">The sequence shown here is derived from an EMBL/GenBank/DDBJ whole genome shotgun (WGS) entry which is preliminary data.</text>
</comment>
<evidence type="ECO:0000313" key="1">
    <source>
        <dbReference type="EMBL" id="MDT3405197.1"/>
    </source>
</evidence>
<sequence length="32" mass="3538">MLILSTLLRLGVAGGTSYWLVKQMSHYDKGAK</sequence>
<evidence type="ECO:0000313" key="2">
    <source>
        <dbReference type="Proteomes" id="UP001258315"/>
    </source>
</evidence>
<protein>
    <submittedName>
        <fullName evidence="1">Uncharacterized protein</fullName>
    </submittedName>
</protein>
<dbReference type="EMBL" id="JAVLVU010000001">
    <property type="protein sequence ID" value="MDT3405197.1"/>
    <property type="molecule type" value="Genomic_DNA"/>
</dbReference>
<accession>A0ABU3GZJ8</accession>
<keyword evidence="2" id="KW-1185">Reference proteome</keyword>
<gene>
    <name evidence="1" type="ORF">QE417_004269</name>
</gene>
<dbReference type="Proteomes" id="UP001258315">
    <property type="component" value="Unassembled WGS sequence"/>
</dbReference>